<proteinExistence type="predicted"/>
<keyword evidence="3" id="KW-0800">Toxin</keyword>
<keyword evidence="6" id="KW-0732">Signal</keyword>
<keyword evidence="8" id="KW-1185">Reference proteome</keyword>
<dbReference type="GO" id="GO:0005576">
    <property type="term" value="C:extracellular region"/>
    <property type="evidence" value="ECO:0007669"/>
    <property type="project" value="UniProtKB-SubCell"/>
</dbReference>
<comment type="caution">
    <text evidence="7">The sequence shown here is derived from an EMBL/GenBank/DDBJ whole genome shotgun (WGS) entry which is preliminary data.</text>
</comment>
<name>A0AA41SBT5_PAPNU</name>
<dbReference type="Gene3D" id="3.30.1350.10">
    <property type="entry name" value="Thionin-like"/>
    <property type="match status" value="1"/>
</dbReference>
<evidence type="ECO:0000313" key="8">
    <source>
        <dbReference type="Proteomes" id="UP001177140"/>
    </source>
</evidence>
<keyword evidence="5" id="KW-1015">Disulfide bond</keyword>
<feature type="chain" id="PRO_5041428141" description="Acidic protein" evidence="6">
    <location>
        <begin position="33"/>
        <end position="164"/>
    </location>
</feature>
<dbReference type="SUPFAM" id="SSF57429">
    <property type="entry name" value="Crambin-like"/>
    <property type="match status" value="1"/>
</dbReference>
<sequence length="164" mass="18406">MEAGKCVKAPLGALIMGVLILGMFIAQTPVEAKSCCKSTVGRNCYNVYRLRFARPVCASTCSCKIDKGNRCPSSYPKISGFLNSEEFEEQTNVEDQAYAFNEYCKLGCVLHGHIVVNFRMYCISVQRVNYGFIQLTFCKCATCFRYSDSEHDNKNSNYSSWTDG</sequence>
<dbReference type="EMBL" id="JAJJMA010121653">
    <property type="protein sequence ID" value="MCL7032276.1"/>
    <property type="molecule type" value="Genomic_DNA"/>
</dbReference>
<organism evidence="7 8">
    <name type="scientific">Papaver nudicaule</name>
    <name type="common">Iceland poppy</name>
    <dbReference type="NCBI Taxonomy" id="74823"/>
    <lineage>
        <taxon>Eukaryota</taxon>
        <taxon>Viridiplantae</taxon>
        <taxon>Streptophyta</taxon>
        <taxon>Embryophyta</taxon>
        <taxon>Tracheophyta</taxon>
        <taxon>Spermatophyta</taxon>
        <taxon>Magnoliopsida</taxon>
        <taxon>Ranunculales</taxon>
        <taxon>Papaveraceae</taxon>
        <taxon>Papaveroideae</taxon>
        <taxon>Papaver</taxon>
    </lineage>
</organism>
<gene>
    <name evidence="7" type="ORF">MKW94_004307</name>
</gene>
<evidence type="ECO:0008006" key="9">
    <source>
        <dbReference type="Google" id="ProtNLM"/>
    </source>
</evidence>
<evidence type="ECO:0000256" key="4">
    <source>
        <dbReference type="ARBA" id="ARBA00022821"/>
    </source>
</evidence>
<dbReference type="PANTHER" id="PTHR33920">
    <property type="entry name" value="THIONIN-2.1-RELATED"/>
    <property type="match status" value="1"/>
</dbReference>
<evidence type="ECO:0000256" key="6">
    <source>
        <dbReference type="SAM" id="SignalP"/>
    </source>
</evidence>
<reference evidence="7" key="1">
    <citation type="submission" date="2022-03" db="EMBL/GenBank/DDBJ databases">
        <title>A functionally conserved STORR gene fusion in Papaver species that diverged 16.8 million years ago.</title>
        <authorList>
            <person name="Catania T."/>
        </authorList>
    </citation>
    <scope>NUCLEOTIDE SEQUENCE</scope>
    <source>
        <strain evidence="7">S-191538</strain>
    </source>
</reference>
<evidence type="ECO:0000256" key="2">
    <source>
        <dbReference type="ARBA" id="ARBA00022525"/>
    </source>
</evidence>
<keyword evidence="2" id="KW-0964">Secreted</keyword>
<evidence type="ECO:0000256" key="5">
    <source>
        <dbReference type="ARBA" id="ARBA00023157"/>
    </source>
</evidence>
<keyword evidence="4" id="KW-0611">Plant defense</keyword>
<comment type="subcellular location">
    <subcellularLocation>
        <location evidence="1">Secreted</location>
    </subcellularLocation>
</comment>
<evidence type="ECO:0000256" key="1">
    <source>
        <dbReference type="ARBA" id="ARBA00004613"/>
    </source>
</evidence>
<dbReference type="Pfam" id="PF00321">
    <property type="entry name" value="Thionin"/>
    <property type="match status" value="1"/>
</dbReference>
<dbReference type="GO" id="GO:0090729">
    <property type="term" value="F:toxin activity"/>
    <property type="evidence" value="ECO:0007669"/>
    <property type="project" value="UniProtKB-KW"/>
</dbReference>
<dbReference type="InterPro" id="IPR001010">
    <property type="entry name" value="Thionin"/>
</dbReference>
<dbReference type="GO" id="GO:0006952">
    <property type="term" value="P:defense response"/>
    <property type="evidence" value="ECO:0007669"/>
    <property type="project" value="UniProtKB-KW"/>
</dbReference>
<evidence type="ECO:0000256" key="3">
    <source>
        <dbReference type="ARBA" id="ARBA00022656"/>
    </source>
</evidence>
<dbReference type="AlphaFoldDB" id="A0AA41SBT5"/>
<protein>
    <recommendedName>
        <fullName evidence="9">Acidic protein</fullName>
    </recommendedName>
</protein>
<dbReference type="PANTHER" id="PTHR33920:SF2">
    <property type="entry name" value="THIONIN-2.1-RELATED"/>
    <property type="match status" value="1"/>
</dbReference>
<dbReference type="PRINTS" id="PR00287">
    <property type="entry name" value="THIONIN"/>
</dbReference>
<evidence type="ECO:0000313" key="7">
    <source>
        <dbReference type="EMBL" id="MCL7032276.1"/>
    </source>
</evidence>
<dbReference type="InterPro" id="IPR036391">
    <property type="entry name" value="Thionin-like_sf"/>
</dbReference>
<dbReference type="Proteomes" id="UP001177140">
    <property type="component" value="Unassembled WGS sequence"/>
</dbReference>
<accession>A0AA41SBT5</accession>
<feature type="signal peptide" evidence="6">
    <location>
        <begin position="1"/>
        <end position="32"/>
    </location>
</feature>